<dbReference type="Pfam" id="PF08269">
    <property type="entry name" value="dCache_2"/>
    <property type="match status" value="1"/>
</dbReference>
<evidence type="ECO:0000256" key="5">
    <source>
        <dbReference type="ARBA" id="ARBA00023136"/>
    </source>
</evidence>
<evidence type="ECO:0000256" key="9">
    <source>
        <dbReference type="SAM" id="Phobius"/>
    </source>
</evidence>
<keyword evidence="5 9" id="KW-0472">Membrane</keyword>
<dbReference type="Pfam" id="PF00015">
    <property type="entry name" value="MCPsignal"/>
    <property type="match status" value="1"/>
</dbReference>
<gene>
    <name evidence="12" type="ORF">J7W16_07875</name>
</gene>
<dbReference type="PROSITE" id="PS50885">
    <property type="entry name" value="HAMP"/>
    <property type="match status" value="1"/>
</dbReference>
<dbReference type="Gene3D" id="1.10.287.950">
    <property type="entry name" value="Methyl-accepting chemotaxis protein"/>
    <property type="match status" value="1"/>
</dbReference>
<sequence>MKITTKLMIIVSVILVIFTVVNLVSSVGTIQEQGEREIEEFEETRINLAKKELESLVNTAYNSVESVKDQLSSKEHVEQIVQEDLQRSVDIAYNFITNYYNTFEGSKTDEEIKSEILTAIKGMQYGEDGYFWINDTSEPYSRMIMHPTSPTLDGQLLDSPDYNVAMGDNQNLFSAMVEVTKTDGEGFVDYLWPKPGFDEAQPKLSYVKLFEEFNWIIGTGAYVESVEMAIKDQSLEIVKSLTYDDGQGYFWINDDVAPFPTMVMHPTSPELDGQILDDEKYNVANGEENLFAEMVKLSKQEGEGFVEYEWPKPGEEEPQPKLSYVQYFEEWGWVIGTGVYIDDIYKEVALKEEAIQEKIKESVLINIGTALLLLIVTWIVIFVFAVRVINKPITNLVENMKKTTEGDLSNRIEVKSKDEIGQLGSYYNGMIVSLREMIGRVSSSADHVSSLSEQLSASVNENHLATTEVTKVIQEVASGAEIQEQGSAENARALEEMSTGLQRIAESSSVSHEASIEANHNAEKGNEMTNQMVKQMEAISESVNESSSVVKLLGERSMEIGKIVDVITSISDQTNLLALNAAIEAARAGEQGKGFAVVANDVRRLAEESKTSAKQISNLIQIIQNDTKRAVESMTKGEKNVRDGYIVAKDSGESFKNILISVKQVSEHIQEVSQAAQQISASSEEVSASMEQFSTIAQTTSMSSQTVAASSEETLASMDEISAAVNNLSKLANELNDYTERFKL</sequence>
<feature type="transmembrane region" description="Helical" evidence="9">
    <location>
        <begin position="363"/>
        <end position="386"/>
    </location>
</feature>
<evidence type="ECO:0000313" key="13">
    <source>
        <dbReference type="Proteomes" id="UP000678228"/>
    </source>
</evidence>
<keyword evidence="4 9" id="KW-1133">Transmembrane helix</keyword>
<comment type="similarity">
    <text evidence="7">Belongs to the methyl-accepting chemotaxis (MCP) protein family.</text>
</comment>
<dbReference type="SMART" id="SM00304">
    <property type="entry name" value="HAMP"/>
    <property type="match status" value="1"/>
</dbReference>
<comment type="subcellular location">
    <subcellularLocation>
        <location evidence="1">Cell membrane</location>
        <topology evidence="1">Multi-pass membrane protein</topology>
    </subcellularLocation>
</comment>
<reference evidence="12" key="1">
    <citation type="submission" date="2021-03" db="EMBL/GenBank/DDBJ databases">
        <title>Bacillus suaedae sp. nov., isolated from Suaeda aralocaspica.</title>
        <authorList>
            <person name="Lei R.F.R."/>
        </authorList>
    </citation>
    <scope>NUCLEOTIDE SEQUENCE</scope>
    <source>
        <strain evidence="12">YZJH907-2</strain>
    </source>
</reference>
<evidence type="ECO:0000256" key="8">
    <source>
        <dbReference type="PROSITE-ProRule" id="PRU00284"/>
    </source>
</evidence>
<dbReference type="RefSeq" id="WP_210596756.1">
    <property type="nucleotide sequence ID" value="NZ_JAGKSQ010000003.1"/>
</dbReference>
<comment type="caution">
    <text evidence="12">The sequence shown here is derived from an EMBL/GenBank/DDBJ whole genome shotgun (WGS) entry which is preliminary data.</text>
</comment>
<dbReference type="Proteomes" id="UP000678228">
    <property type="component" value="Unassembled WGS sequence"/>
</dbReference>
<dbReference type="SMART" id="SM01049">
    <property type="entry name" value="Cache_2"/>
    <property type="match status" value="2"/>
</dbReference>
<keyword evidence="2" id="KW-1003">Cell membrane</keyword>
<dbReference type="Gene3D" id="6.10.340.10">
    <property type="match status" value="1"/>
</dbReference>
<evidence type="ECO:0000256" key="4">
    <source>
        <dbReference type="ARBA" id="ARBA00022989"/>
    </source>
</evidence>
<evidence type="ECO:0000259" key="11">
    <source>
        <dbReference type="PROSITE" id="PS50885"/>
    </source>
</evidence>
<dbReference type="AlphaFoldDB" id="A0A940WYV0"/>
<dbReference type="PANTHER" id="PTHR32089">
    <property type="entry name" value="METHYL-ACCEPTING CHEMOTAXIS PROTEIN MCPB"/>
    <property type="match status" value="1"/>
</dbReference>
<dbReference type="PROSITE" id="PS50111">
    <property type="entry name" value="CHEMOTAXIS_TRANSDUC_2"/>
    <property type="match status" value="1"/>
</dbReference>
<keyword evidence="3 9" id="KW-0812">Transmembrane</keyword>
<dbReference type="GO" id="GO:0006935">
    <property type="term" value="P:chemotaxis"/>
    <property type="evidence" value="ECO:0007669"/>
    <property type="project" value="UniProtKB-ARBA"/>
</dbReference>
<dbReference type="FunFam" id="1.10.287.950:FF:000001">
    <property type="entry name" value="Methyl-accepting chemotaxis sensory transducer"/>
    <property type="match status" value="1"/>
</dbReference>
<dbReference type="EMBL" id="JAGKSQ010000003">
    <property type="protein sequence ID" value="MBP3951051.1"/>
    <property type="molecule type" value="Genomic_DNA"/>
</dbReference>
<evidence type="ECO:0000256" key="3">
    <source>
        <dbReference type="ARBA" id="ARBA00022692"/>
    </source>
</evidence>
<dbReference type="CDD" id="cd06225">
    <property type="entry name" value="HAMP"/>
    <property type="match status" value="1"/>
</dbReference>
<dbReference type="InterPro" id="IPR004010">
    <property type="entry name" value="Double_Cache_2"/>
</dbReference>
<dbReference type="InterPro" id="IPR004089">
    <property type="entry name" value="MCPsignal_dom"/>
</dbReference>
<dbReference type="PANTHER" id="PTHR32089:SF112">
    <property type="entry name" value="LYSOZYME-LIKE PROTEIN-RELATED"/>
    <property type="match status" value="1"/>
</dbReference>
<organism evidence="12 13">
    <name type="scientific">Halalkalibacter suaedae</name>
    <dbReference type="NCBI Taxonomy" id="2822140"/>
    <lineage>
        <taxon>Bacteria</taxon>
        <taxon>Bacillati</taxon>
        <taxon>Bacillota</taxon>
        <taxon>Bacilli</taxon>
        <taxon>Bacillales</taxon>
        <taxon>Bacillaceae</taxon>
        <taxon>Halalkalibacter</taxon>
    </lineage>
</organism>
<dbReference type="SMART" id="SM00283">
    <property type="entry name" value="MA"/>
    <property type="match status" value="1"/>
</dbReference>
<feature type="domain" description="HAMP" evidence="11">
    <location>
        <begin position="387"/>
        <end position="439"/>
    </location>
</feature>
<evidence type="ECO:0000256" key="2">
    <source>
        <dbReference type="ARBA" id="ARBA00022475"/>
    </source>
</evidence>
<name>A0A940WYV0_9BACI</name>
<keyword evidence="13" id="KW-1185">Reference proteome</keyword>
<dbReference type="InterPro" id="IPR033480">
    <property type="entry name" value="sCache_2"/>
</dbReference>
<feature type="domain" description="Methyl-accepting transducer" evidence="10">
    <location>
        <begin position="458"/>
        <end position="694"/>
    </location>
</feature>
<dbReference type="GO" id="GO:0007165">
    <property type="term" value="P:signal transduction"/>
    <property type="evidence" value="ECO:0007669"/>
    <property type="project" value="UniProtKB-KW"/>
</dbReference>
<dbReference type="CDD" id="cd11386">
    <property type="entry name" value="MCP_signal"/>
    <property type="match status" value="1"/>
</dbReference>
<dbReference type="Pfam" id="PF00672">
    <property type="entry name" value="HAMP"/>
    <property type="match status" value="1"/>
</dbReference>
<evidence type="ECO:0000256" key="7">
    <source>
        <dbReference type="ARBA" id="ARBA00029447"/>
    </source>
</evidence>
<evidence type="ECO:0000256" key="1">
    <source>
        <dbReference type="ARBA" id="ARBA00004651"/>
    </source>
</evidence>
<evidence type="ECO:0000313" key="12">
    <source>
        <dbReference type="EMBL" id="MBP3951051.1"/>
    </source>
</evidence>
<keyword evidence="6 8" id="KW-0807">Transducer</keyword>
<dbReference type="InterPro" id="IPR003660">
    <property type="entry name" value="HAMP_dom"/>
</dbReference>
<dbReference type="GO" id="GO:0005886">
    <property type="term" value="C:plasma membrane"/>
    <property type="evidence" value="ECO:0007669"/>
    <property type="project" value="UniProtKB-SubCell"/>
</dbReference>
<dbReference type="SUPFAM" id="SSF58104">
    <property type="entry name" value="Methyl-accepting chemotaxis protein (MCP) signaling domain"/>
    <property type="match status" value="1"/>
</dbReference>
<dbReference type="Gene3D" id="3.30.450.20">
    <property type="entry name" value="PAS domain"/>
    <property type="match status" value="2"/>
</dbReference>
<accession>A0A940WYV0</accession>
<evidence type="ECO:0000256" key="6">
    <source>
        <dbReference type="ARBA" id="ARBA00023224"/>
    </source>
</evidence>
<evidence type="ECO:0000259" key="10">
    <source>
        <dbReference type="PROSITE" id="PS50111"/>
    </source>
</evidence>
<proteinExistence type="inferred from homology"/>
<protein>
    <submittedName>
        <fullName evidence="12">Methyl-accepting chemotaxis protein</fullName>
    </submittedName>
</protein>